<name>A0A382VQ17_9ZZZZ</name>
<organism evidence="1">
    <name type="scientific">marine metagenome</name>
    <dbReference type="NCBI Taxonomy" id="408172"/>
    <lineage>
        <taxon>unclassified sequences</taxon>
        <taxon>metagenomes</taxon>
        <taxon>ecological metagenomes</taxon>
    </lineage>
</organism>
<proteinExistence type="predicted"/>
<evidence type="ECO:0000313" key="1">
    <source>
        <dbReference type="EMBL" id="SVD48593.1"/>
    </source>
</evidence>
<feature type="non-terminal residue" evidence="1">
    <location>
        <position position="35"/>
    </location>
</feature>
<accession>A0A382VQ17</accession>
<dbReference type="EMBL" id="UINC01153720">
    <property type="protein sequence ID" value="SVD48593.1"/>
    <property type="molecule type" value="Genomic_DNA"/>
</dbReference>
<dbReference type="AlphaFoldDB" id="A0A382VQ17"/>
<protein>
    <submittedName>
        <fullName evidence="1">Uncharacterized protein</fullName>
    </submittedName>
</protein>
<sequence length="35" mass="3707">MLVSSTLAALRQASGNSILAEIILQNCQECVIVFA</sequence>
<reference evidence="1" key="1">
    <citation type="submission" date="2018-05" db="EMBL/GenBank/DDBJ databases">
        <authorList>
            <person name="Lanie J.A."/>
            <person name="Ng W.-L."/>
            <person name="Kazmierczak K.M."/>
            <person name="Andrzejewski T.M."/>
            <person name="Davidsen T.M."/>
            <person name="Wayne K.J."/>
            <person name="Tettelin H."/>
            <person name="Glass J.I."/>
            <person name="Rusch D."/>
            <person name="Podicherti R."/>
            <person name="Tsui H.-C.T."/>
            <person name="Winkler M.E."/>
        </authorList>
    </citation>
    <scope>NUCLEOTIDE SEQUENCE</scope>
</reference>
<gene>
    <name evidence="1" type="ORF">METZ01_LOCUS401447</name>
</gene>